<sequence length="518" mass="55582">MTYDDVQGGGKRPDRTCYYCGDTEAVLYCRADTAKLCLGCDREVHSTNPLFAKHTRSLLCDACDSSPASIYPRVRASRVVPVLRLGAPRWFMGAGLDEDEDKGGMVLWEMPSFVSLDDLIANSENAGFKGLAHAGGDVPHLPKNRNGTCGQHKKEILHHSPPYSSFEQTVPAKNEFEFLACDDGNGSTPSAIMRQVFQWIHGEHESRVGVSTHMIQGEEESKNVPSGTISTSDGSHVVGDMKLLALLGDPDSRTCPSQQWIPLAVLEHFLETNEMSVYVCIASWNRGDDGAAGTSSGLLSAKKKKNVRRLGGGGLSLEAFANMKPDRSQYNPAIASRETKGVLTTSSHRALRRGKLRDSTGKGSWKEGYAQWDLGGQEVQAVTLGSGLDWDILEVGVVQVVRAALEVGEVREALEVGEVRAALEVGEVRAALEVGEDRAVLEVGDQGQVALGVQDLEGLGDPEVQGSSAVASMACAAWCLHASMACVAVGCFKTVLAALPHLMDHPVVVHSDGKFTIL</sequence>
<evidence type="ECO:0000313" key="2">
    <source>
        <dbReference type="Proteomes" id="UP001057402"/>
    </source>
</evidence>
<organism evidence="1 2">
    <name type="scientific">Melastoma candidum</name>
    <dbReference type="NCBI Taxonomy" id="119954"/>
    <lineage>
        <taxon>Eukaryota</taxon>
        <taxon>Viridiplantae</taxon>
        <taxon>Streptophyta</taxon>
        <taxon>Embryophyta</taxon>
        <taxon>Tracheophyta</taxon>
        <taxon>Spermatophyta</taxon>
        <taxon>Magnoliopsida</taxon>
        <taxon>eudicotyledons</taxon>
        <taxon>Gunneridae</taxon>
        <taxon>Pentapetalae</taxon>
        <taxon>rosids</taxon>
        <taxon>malvids</taxon>
        <taxon>Myrtales</taxon>
        <taxon>Melastomataceae</taxon>
        <taxon>Melastomatoideae</taxon>
        <taxon>Melastomateae</taxon>
        <taxon>Melastoma</taxon>
    </lineage>
</organism>
<dbReference type="Proteomes" id="UP001057402">
    <property type="component" value="Chromosome 9"/>
</dbReference>
<proteinExistence type="predicted"/>
<protein>
    <submittedName>
        <fullName evidence="1">Uncharacterized protein</fullName>
    </submittedName>
</protein>
<gene>
    <name evidence="1" type="ORF">MLD38_031786</name>
</gene>
<keyword evidence="2" id="KW-1185">Reference proteome</keyword>
<comment type="caution">
    <text evidence="1">The sequence shown here is derived from an EMBL/GenBank/DDBJ whole genome shotgun (WGS) entry which is preliminary data.</text>
</comment>
<evidence type="ECO:0000313" key="1">
    <source>
        <dbReference type="EMBL" id="KAI4326474.1"/>
    </source>
</evidence>
<accession>A0ACB9MQR8</accession>
<reference evidence="2" key="1">
    <citation type="journal article" date="2023" name="Front. Plant Sci.">
        <title>Chromosomal-level genome assembly of Melastoma candidum provides insights into trichome evolution.</title>
        <authorList>
            <person name="Zhong Y."/>
            <person name="Wu W."/>
            <person name="Sun C."/>
            <person name="Zou P."/>
            <person name="Liu Y."/>
            <person name="Dai S."/>
            <person name="Zhou R."/>
        </authorList>
    </citation>
    <scope>NUCLEOTIDE SEQUENCE [LARGE SCALE GENOMIC DNA]</scope>
</reference>
<dbReference type="EMBL" id="CM042888">
    <property type="protein sequence ID" value="KAI4326474.1"/>
    <property type="molecule type" value="Genomic_DNA"/>
</dbReference>
<name>A0ACB9MQR8_9MYRT</name>